<accession>A0A2S7J182</accession>
<keyword evidence="4" id="KW-1185">Reference proteome</keyword>
<proteinExistence type="predicted"/>
<feature type="region of interest" description="Disordered" evidence="1">
    <location>
        <begin position="53"/>
        <end position="144"/>
    </location>
</feature>
<evidence type="ECO:0000313" key="3">
    <source>
        <dbReference type="EMBL" id="PQA74014.1"/>
    </source>
</evidence>
<evidence type="ECO:0008006" key="5">
    <source>
        <dbReference type="Google" id="ProtNLM"/>
    </source>
</evidence>
<feature type="transmembrane region" description="Helical" evidence="2">
    <location>
        <begin position="12"/>
        <end position="34"/>
    </location>
</feature>
<name>A0A2S7J182_9HYPH</name>
<feature type="compositionally biased region" description="Basic and acidic residues" evidence="1">
    <location>
        <begin position="80"/>
        <end position="98"/>
    </location>
</feature>
<evidence type="ECO:0000256" key="2">
    <source>
        <dbReference type="SAM" id="Phobius"/>
    </source>
</evidence>
<dbReference type="RefSeq" id="WP_104755253.1">
    <property type="nucleotide sequence ID" value="NZ_JBHEEO010000022.1"/>
</dbReference>
<dbReference type="AlphaFoldDB" id="A0A2S7J182"/>
<comment type="caution">
    <text evidence="3">The sequence shown here is derived from an EMBL/GenBank/DDBJ whole genome shotgun (WGS) entry which is preliminary data.</text>
</comment>
<gene>
    <name evidence="3" type="ORF">C3731_08420</name>
</gene>
<dbReference type="Proteomes" id="UP000238493">
    <property type="component" value="Unassembled WGS sequence"/>
</dbReference>
<dbReference type="InterPro" id="IPR009273">
    <property type="entry name" value="DUF930"/>
</dbReference>
<dbReference type="EMBL" id="PTRC01000013">
    <property type="protein sequence ID" value="PQA74014.1"/>
    <property type="molecule type" value="Genomic_DNA"/>
</dbReference>
<organism evidence="3 4">
    <name type="scientific">Brucella oryzae</name>
    <dbReference type="NCBI Taxonomy" id="335286"/>
    <lineage>
        <taxon>Bacteria</taxon>
        <taxon>Pseudomonadati</taxon>
        <taxon>Pseudomonadota</taxon>
        <taxon>Alphaproteobacteria</taxon>
        <taxon>Hyphomicrobiales</taxon>
        <taxon>Brucellaceae</taxon>
        <taxon>Brucella/Ochrobactrum group</taxon>
        <taxon>Brucella</taxon>
    </lineage>
</organism>
<keyword evidence="2" id="KW-0472">Membrane</keyword>
<sequence length="263" mass="29000">MLQFTRRVLQEARWGLPASVALHLMLALLFLVHLPELRTPASEQSVNVELVQPPVPEKKPQPKTPEQAAAPPQPQAFESAAEKQEVKSPPEQAKKKPSETGQIVAAEEKKPLAPQEKPATSKKLQTAHDQKADAPKPATPAKKLTRAREIYSKDAISDPRVKQALGKLAPNDRIIQVCGIEALEQVRRHQPGAFPDMLAREGGSVSATGLTVSDGAFRSQRRWYAIDFTCKIDAETMVIDSFSYNIGRAIPEGEWARRQLPTD</sequence>
<dbReference type="OrthoDB" id="9804158at2"/>
<keyword evidence="2" id="KW-1133">Transmembrane helix</keyword>
<keyword evidence="2" id="KW-0812">Transmembrane</keyword>
<reference evidence="3 4" key="1">
    <citation type="submission" date="2018-02" db="EMBL/GenBank/DDBJ databases">
        <title>Draft genome sequence of Ochrobactrum oryzae found in Brazil.</title>
        <authorList>
            <person name="Cerdeira L."/>
            <person name="Andrade F."/>
            <person name="Zacariotto T."/>
            <person name="Barbosa B."/>
            <person name="Santos S."/>
            <person name="Cassetari V."/>
            <person name="Lincopan N."/>
        </authorList>
    </citation>
    <scope>NUCLEOTIDE SEQUENCE [LARGE SCALE GENOMIC DNA]</scope>
    <source>
        <strain evidence="3 4">OA447</strain>
    </source>
</reference>
<evidence type="ECO:0000313" key="4">
    <source>
        <dbReference type="Proteomes" id="UP000238493"/>
    </source>
</evidence>
<dbReference type="Pfam" id="PF06059">
    <property type="entry name" value="DUF930"/>
    <property type="match status" value="1"/>
</dbReference>
<feature type="compositionally biased region" description="Low complexity" evidence="1">
    <location>
        <begin position="64"/>
        <end position="79"/>
    </location>
</feature>
<protein>
    <recommendedName>
        <fullName evidence="5">DUF930 domain-containing protein</fullName>
    </recommendedName>
</protein>
<evidence type="ECO:0000256" key="1">
    <source>
        <dbReference type="SAM" id="MobiDB-lite"/>
    </source>
</evidence>